<feature type="region of interest" description="Disordered" evidence="9">
    <location>
        <begin position="668"/>
        <end position="693"/>
    </location>
</feature>
<evidence type="ECO:0000259" key="10">
    <source>
        <dbReference type="PROSITE" id="PS50011"/>
    </source>
</evidence>
<dbReference type="InterPro" id="IPR011992">
    <property type="entry name" value="EF-hand-dom_pair"/>
</dbReference>
<feature type="domain" description="EF-hand" evidence="11">
    <location>
        <begin position="510"/>
        <end position="545"/>
    </location>
</feature>
<evidence type="ECO:0000256" key="9">
    <source>
        <dbReference type="SAM" id="MobiDB-lite"/>
    </source>
</evidence>
<feature type="compositionally biased region" description="Low complexity" evidence="9">
    <location>
        <begin position="683"/>
        <end position="693"/>
    </location>
</feature>
<evidence type="ECO:0000256" key="8">
    <source>
        <dbReference type="ARBA" id="ARBA00024334"/>
    </source>
</evidence>
<dbReference type="SMART" id="SM00054">
    <property type="entry name" value="EFh"/>
    <property type="match status" value="3"/>
</dbReference>
<evidence type="ECO:0008006" key="14">
    <source>
        <dbReference type="Google" id="ProtNLM"/>
    </source>
</evidence>
<dbReference type="SUPFAM" id="SSF56112">
    <property type="entry name" value="Protein kinase-like (PK-like)"/>
    <property type="match status" value="1"/>
</dbReference>
<keyword evidence="5" id="KW-0418">Kinase</keyword>
<reference evidence="12 13" key="1">
    <citation type="submission" date="2024-02" db="EMBL/GenBank/DDBJ databases">
        <authorList>
            <person name="Chen Y."/>
            <person name="Shah S."/>
            <person name="Dougan E. K."/>
            <person name="Thang M."/>
            <person name="Chan C."/>
        </authorList>
    </citation>
    <scope>NUCLEOTIDE SEQUENCE [LARGE SCALE GENOMIC DNA]</scope>
</reference>
<dbReference type="PANTHER" id="PTHR24349">
    <property type="entry name" value="SERINE/THREONINE-PROTEIN KINASE"/>
    <property type="match status" value="1"/>
</dbReference>
<keyword evidence="4" id="KW-0547">Nucleotide-binding</keyword>
<keyword evidence="6" id="KW-0106">Calcium</keyword>
<dbReference type="PROSITE" id="PS00018">
    <property type="entry name" value="EF_HAND_1"/>
    <property type="match status" value="3"/>
</dbReference>
<sequence length="856" mass="94707">ITCYVVDASRAASSGAVMEGGTQSTRLGSMELCPLPIGMDNDLRVPLDLDAPVASTGTHRSYALINTGANYPPLDTEAMLEDAEVVKLVHRVAVAIGSSDAYNKICEDVFRQHAFPSDGAELEKCLLPATAIPEVFQRLKIPAEHVNIFETVLRKETNFKRKPEKISFELFHQILIKVLRRIRDSYCIRIQRGQFVTRKRRRLEDEYVREGDCGRGCFGECFWVKHKTTGFRRVAKRIAKKRSEVPKEEVEDEMDILRKLDHPHIVRLFEWFESEDDFLLVMEGAKAGDLGRALQRAKQEGHKGLQENVVRLLIQQALDALVYIHSERVIHRDVKPANMVLTKLDQFPPHLLLADFGIACVFKPDSSSSSMSRGPTGTYAYMAPEVYDNNITPKVDVWALGIVAYECLCGHRPFGDSQFVVEYESRHEPKPVDMRAIEEAGASQAAVKFISWLLEKQEAWRPSSDEAQKEMNWPEVTGPDGNVTSLIGFSKKSTFSKAVYLCAASQMDTSSLDGLNDLFKKLDVDRNGKLSMQEFKEGLRQVLDPDSIEALVDALDMDHSGSADYSEFIAGCLDAHTDLIESALSHVFHVFDVNGDGKISLKELSSILKTDGSLSIVLPEGKTVEEFMKEIDRSQDGFISFEELKEFLQKEAAASGPVQKLPVQDLSVDRGRPSQVRPSAAVPGPASTGGTASGALSADVVSHMKRCLDLSGKNASLLQDLTQALAVPPCVKPLQGDTADLTTDGRVPTEILLAATRLSDDCLHGIKESRVTPRSFSLPSRRAISRQKLPDSCQGTPSRSRVMPRPSPKATPSPNATPARPSVDSVELKLELAGLRRARAATSQFSARRKPQRWQP</sequence>
<keyword evidence="3" id="KW-0808">Transferase</keyword>
<dbReference type="PROSITE" id="PS50011">
    <property type="entry name" value="PROTEIN_KINASE_DOM"/>
    <property type="match status" value="1"/>
</dbReference>
<name>A0ABP0M1J0_9DINO</name>
<evidence type="ECO:0000313" key="13">
    <source>
        <dbReference type="Proteomes" id="UP001642484"/>
    </source>
</evidence>
<evidence type="ECO:0000256" key="4">
    <source>
        <dbReference type="ARBA" id="ARBA00022741"/>
    </source>
</evidence>
<keyword evidence="2" id="KW-0723">Serine/threonine-protein kinase</keyword>
<gene>
    <name evidence="12" type="ORF">CCMP2556_LOCUS23451</name>
</gene>
<proteinExistence type="inferred from homology"/>
<dbReference type="Proteomes" id="UP001642484">
    <property type="component" value="Unassembled WGS sequence"/>
</dbReference>
<keyword evidence="7" id="KW-0067">ATP-binding</keyword>
<comment type="caution">
    <text evidence="12">The sequence shown here is derived from an EMBL/GenBank/DDBJ whole genome shotgun (WGS) entry which is preliminary data.</text>
</comment>
<evidence type="ECO:0000256" key="6">
    <source>
        <dbReference type="ARBA" id="ARBA00022837"/>
    </source>
</evidence>
<feature type="domain" description="EF-hand" evidence="11">
    <location>
        <begin position="579"/>
        <end position="614"/>
    </location>
</feature>
<feature type="domain" description="EF-hand" evidence="11">
    <location>
        <begin position="619"/>
        <end position="654"/>
    </location>
</feature>
<dbReference type="InterPro" id="IPR050205">
    <property type="entry name" value="CDPK_Ser/Thr_kinases"/>
</dbReference>
<feature type="domain" description="Protein kinase" evidence="10">
    <location>
        <begin position="207"/>
        <end position="474"/>
    </location>
</feature>
<organism evidence="12 13">
    <name type="scientific">Durusdinium trenchii</name>
    <dbReference type="NCBI Taxonomy" id="1381693"/>
    <lineage>
        <taxon>Eukaryota</taxon>
        <taxon>Sar</taxon>
        <taxon>Alveolata</taxon>
        <taxon>Dinophyceae</taxon>
        <taxon>Suessiales</taxon>
        <taxon>Symbiodiniaceae</taxon>
        <taxon>Durusdinium</taxon>
    </lineage>
</organism>
<evidence type="ECO:0000256" key="2">
    <source>
        <dbReference type="ARBA" id="ARBA00022527"/>
    </source>
</evidence>
<dbReference type="InterPro" id="IPR018247">
    <property type="entry name" value="EF_Hand_1_Ca_BS"/>
</dbReference>
<dbReference type="Gene3D" id="1.10.238.10">
    <property type="entry name" value="EF-hand"/>
    <property type="match status" value="2"/>
</dbReference>
<dbReference type="SMART" id="SM00220">
    <property type="entry name" value="S_TKc"/>
    <property type="match status" value="1"/>
</dbReference>
<evidence type="ECO:0000256" key="7">
    <source>
        <dbReference type="ARBA" id="ARBA00022840"/>
    </source>
</evidence>
<feature type="region of interest" description="Disordered" evidence="9">
    <location>
        <begin position="783"/>
        <end position="825"/>
    </location>
</feature>
<dbReference type="Pfam" id="PF00069">
    <property type="entry name" value="Pkinase"/>
    <property type="match status" value="1"/>
</dbReference>
<evidence type="ECO:0000256" key="1">
    <source>
        <dbReference type="ARBA" id="ARBA00001946"/>
    </source>
</evidence>
<evidence type="ECO:0000256" key="3">
    <source>
        <dbReference type="ARBA" id="ARBA00022679"/>
    </source>
</evidence>
<dbReference type="InterPro" id="IPR008271">
    <property type="entry name" value="Ser/Thr_kinase_AS"/>
</dbReference>
<dbReference type="InterPro" id="IPR002048">
    <property type="entry name" value="EF_hand_dom"/>
</dbReference>
<dbReference type="PROSITE" id="PS50222">
    <property type="entry name" value="EF_HAND_2"/>
    <property type="match status" value="3"/>
</dbReference>
<evidence type="ECO:0000259" key="11">
    <source>
        <dbReference type="PROSITE" id="PS50222"/>
    </source>
</evidence>
<dbReference type="InterPro" id="IPR011009">
    <property type="entry name" value="Kinase-like_dom_sf"/>
</dbReference>
<comment type="similarity">
    <text evidence="8">Belongs to the protein kinase superfamily. Ser/Thr protein kinase family. CDPK subfamily.</text>
</comment>
<dbReference type="Gene3D" id="3.30.200.20">
    <property type="entry name" value="Phosphorylase Kinase, domain 1"/>
    <property type="match status" value="1"/>
</dbReference>
<accession>A0ABP0M1J0</accession>
<keyword evidence="13" id="KW-1185">Reference proteome</keyword>
<dbReference type="Pfam" id="PF13499">
    <property type="entry name" value="EF-hand_7"/>
    <property type="match status" value="2"/>
</dbReference>
<protein>
    <recommendedName>
        <fullName evidence="14">Non-specific serine/threonine protein kinase</fullName>
    </recommendedName>
</protein>
<evidence type="ECO:0000313" key="12">
    <source>
        <dbReference type="EMBL" id="CAK9044614.1"/>
    </source>
</evidence>
<evidence type="ECO:0000256" key="5">
    <source>
        <dbReference type="ARBA" id="ARBA00022777"/>
    </source>
</evidence>
<dbReference type="CDD" id="cd00051">
    <property type="entry name" value="EFh"/>
    <property type="match status" value="1"/>
</dbReference>
<dbReference type="SUPFAM" id="SSF47473">
    <property type="entry name" value="EF-hand"/>
    <property type="match status" value="1"/>
</dbReference>
<feature type="non-terminal residue" evidence="12">
    <location>
        <position position="1"/>
    </location>
</feature>
<dbReference type="Gene3D" id="1.10.510.10">
    <property type="entry name" value="Transferase(Phosphotransferase) domain 1"/>
    <property type="match status" value="1"/>
</dbReference>
<dbReference type="EMBL" id="CAXAMN010014903">
    <property type="protein sequence ID" value="CAK9044614.1"/>
    <property type="molecule type" value="Genomic_DNA"/>
</dbReference>
<dbReference type="InterPro" id="IPR000719">
    <property type="entry name" value="Prot_kinase_dom"/>
</dbReference>
<comment type="cofactor">
    <cofactor evidence="1">
        <name>Mg(2+)</name>
        <dbReference type="ChEBI" id="CHEBI:18420"/>
    </cofactor>
</comment>
<dbReference type="PROSITE" id="PS00108">
    <property type="entry name" value="PROTEIN_KINASE_ST"/>
    <property type="match status" value="1"/>
</dbReference>